<gene>
    <name evidence="3" type="ORF">CGXH109_LOCUS58523</name>
</gene>
<reference evidence="3" key="1">
    <citation type="submission" date="2022-08" db="EMBL/GenBank/DDBJ databases">
        <authorList>
            <person name="Giroux E."/>
            <person name="Giroux E."/>
        </authorList>
    </citation>
    <scope>NUCLEOTIDE SEQUENCE</scope>
    <source>
        <strain evidence="3">H1091258</strain>
    </source>
</reference>
<keyword evidence="4" id="KW-1185">Reference proteome</keyword>
<evidence type="ECO:0000256" key="2">
    <source>
        <dbReference type="SAM" id="MobiDB-lite"/>
    </source>
</evidence>
<proteinExistence type="predicted"/>
<dbReference type="EMBL" id="CAMGZC010000361">
    <property type="protein sequence ID" value="CAI0646769.1"/>
    <property type="molecule type" value="Genomic_DNA"/>
</dbReference>
<accession>A0A9W4WC26</accession>
<feature type="region of interest" description="Disordered" evidence="2">
    <location>
        <begin position="1"/>
        <end position="23"/>
    </location>
</feature>
<sequence>MPARNPLFKRPSTRDRPKTGATSDWVWYCAETEELAPVREPVLIASTELDDGTIPALASPAGSEFDLADAKVPENEAKPLKDFDPPANTLKHTPLMMGDSVGFKGGKHAATLGPLLRFEGKLYWLVMAHVFDGAFIGENIPDDVKLVHPSEIDCPPGVEPTEIGTLKYWSGPLYSTHRSSYYLRTFFSQVPIDHCAVITDWALCQAYGDGLAEANSLRYVPEDRVDEVACSHIRSFFLQDPKSRVVKVTGRSSGLRYAIVSETLAAVEQNITTHELYIQNAPGWPGMMTRDGWNSGGTGIPGDAGACVIDDETEALLGIVWGRNTYDGDTSMERITYFTSICDILDDIYEKCPDLGLASIAGGDSYRPDRQTGPQLDEAESDVDKVFSHMESISSQSSAQGVETQAFRETLATLFVERSGLVVIFKARMRFDGIEGKELANELRHALRDLGKGLDQDSKTMEQKACSRRIKRDAGYIADSVWRTCDPDFAGHRLEVEKLTLSGEDQRRYVMSLLQKGKSKNEHLSAPDMIPEVKSHIDNDDESEANFELEQERKLERQLSEKIEELENFILESEHLVILKTKLRALLEQDQITRGVI</sequence>
<organism evidence="3 4">
    <name type="scientific">Colletotrichum noveboracense</name>
    <dbReference type="NCBI Taxonomy" id="2664923"/>
    <lineage>
        <taxon>Eukaryota</taxon>
        <taxon>Fungi</taxon>
        <taxon>Dikarya</taxon>
        <taxon>Ascomycota</taxon>
        <taxon>Pezizomycotina</taxon>
        <taxon>Sordariomycetes</taxon>
        <taxon>Hypocreomycetidae</taxon>
        <taxon>Glomerellales</taxon>
        <taxon>Glomerellaceae</taxon>
        <taxon>Colletotrichum</taxon>
        <taxon>Colletotrichum gloeosporioides species complex</taxon>
    </lineage>
</organism>
<keyword evidence="1" id="KW-0175">Coiled coil</keyword>
<name>A0A9W4WC26_9PEZI</name>
<protein>
    <submittedName>
        <fullName evidence="3">Uncharacterized protein</fullName>
    </submittedName>
</protein>
<evidence type="ECO:0000256" key="1">
    <source>
        <dbReference type="SAM" id="Coils"/>
    </source>
</evidence>
<comment type="caution">
    <text evidence="3">The sequence shown here is derived from an EMBL/GenBank/DDBJ whole genome shotgun (WGS) entry which is preliminary data.</text>
</comment>
<dbReference type="Proteomes" id="UP001152533">
    <property type="component" value="Unassembled WGS sequence"/>
</dbReference>
<evidence type="ECO:0000313" key="3">
    <source>
        <dbReference type="EMBL" id="CAI0646769.1"/>
    </source>
</evidence>
<feature type="coiled-coil region" evidence="1">
    <location>
        <begin position="545"/>
        <end position="572"/>
    </location>
</feature>
<evidence type="ECO:0000313" key="4">
    <source>
        <dbReference type="Proteomes" id="UP001152533"/>
    </source>
</evidence>
<dbReference type="AlphaFoldDB" id="A0A9W4WC26"/>